<dbReference type="EC" id="3.5.4.27" evidence="5 12"/>
<evidence type="ECO:0000256" key="6">
    <source>
        <dbReference type="ARBA" id="ARBA00020597"/>
    </source>
</evidence>
<dbReference type="Proteomes" id="UP000007434">
    <property type="component" value="Chromosome"/>
</dbReference>
<dbReference type="SUPFAM" id="SSF56199">
    <property type="entry name" value="Methenyltetrahydromethanopterin cyclohydrolase"/>
    <property type="match status" value="1"/>
</dbReference>
<evidence type="ECO:0000256" key="5">
    <source>
        <dbReference type="ARBA" id="ARBA00012765"/>
    </source>
</evidence>
<evidence type="ECO:0000256" key="4">
    <source>
        <dbReference type="ARBA" id="ARBA00006902"/>
    </source>
</evidence>
<evidence type="ECO:0000256" key="10">
    <source>
        <dbReference type="ARBA" id="ARBA00030468"/>
    </source>
</evidence>
<evidence type="ECO:0000256" key="8">
    <source>
        <dbReference type="ARBA" id="ARBA00022563"/>
    </source>
</evidence>
<dbReference type="GO" id="GO:0005737">
    <property type="term" value="C:cytoplasm"/>
    <property type="evidence" value="ECO:0007669"/>
    <property type="project" value="UniProtKB-SubCell"/>
</dbReference>
<dbReference type="KEGG" id="has:Halsa_0947"/>
<dbReference type="GO" id="GO:0018759">
    <property type="term" value="F:methenyltetrahydromethanopterin cyclohydrolase activity"/>
    <property type="evidence" value="ECO:0007669"/>
    <property type="project" value="UniProtKB-UniRule"/>
</dbReference>
<evidence type="ECO:0000256" key="12">
    <source>
        <dbReference type="HAMAP-Rule" id="MF_00486"/>
    </source>
</evidence>
<dbReference type="eggNOG" id="COG3252">
    <property type="taxonomic scope" value="Bacteria"/>
</dbReference>
<keyword evidence="14" id="KW-1185">Reference proteome</keyword>
<dbReference type="Gene3D" id="3.30.1030.10">
    <property type="entry name" value="Methenyltetrahydromethanopterin Cyclohydrolase, Chain A, domain 2"/>
    <property type="match status" value="1"/>
</dbReference>
<comment type="function">
    <text evidence="1 12">Catalyzes the hydrolysis of methenyl-H(4)MPT(+) to 5-formyl-H(4)MPT.</text>
</comment>
<dbReference type="Pfam" id="PF02289">
    <property type="entry name" value="MCH"/>
    <property type="match status" value="1"/>
</dbReference>
<evidence type="ECO:0000256" key="2">
    <source>
        <dbReference type="ARBA" id="ARBA00004496"/>
    </source>
</evidence>
<evidence type="ECO:0000256" key="3">
    <source>
        <dbReference type="ARBA" id="ARBA00005087"/>
    </source>
</evidence>
<reference evidence="13 14" key="1">
    <citation type="submission" date="2010-11" db="EMBL/GenBank/DDBJ databases">
        <title>Complete sequence of Halanaerobium sp. sapolanicus.</title>
        <authorList>
            <consortium name="US DOE Joint Genome Institute"/>
            <person name="Lucas S."/>
            <person name="Copeland A."/>
            <person name="Lapidus A."/>
            <person name="Cheng J.-F."/>
            <person name="Bruce D."/>
            <person name="Goodwin L."/>
            <person name="Pitluck S."/>
            <person name="Davenport K."/>
            <person name="Detter J.C."/>
            <person name="Han C."/>
            <person name="Tapia R."/>
            <person name="Land M."/>
            <person name="Hauser L."/>
            <person name="Jeffries C."/>
            <person name="Kyrpides N."/>
            <person name="Ivanova N."/>
            <person name="Mikhailova N."/>
            <person name="Begemann M.B."/>
            <person name="Mormile M.R."/>
            <person name="Wall J.D."/>
            <person name="Elias D.A."/>
            <person name="Woyke T."/>
        </authorList>
    </citation>
    <scope>NUCLEOTIDE SEQUENCE [LARGE SCALE GENOMIC DNA]</scope>
    <source>
        <strain evidence="14">sapolanicus</strain>
    </source>
</reference>
<evidence type="ECO:0000256" key="11">
    <source>
        <dbReference type="ARBA" id="ARBA00048684"/>
    </source>
</evidence>
<dbReference type="GO" id="GO:0006730">
    <property type="term" value="P:one-carbon metabolic process"/>
    <property type="evidence" value="ECO:0007669"/>
    <property type="project" value="UniProtKB-UniRule"/>
</dbReference>
<dbReference type="RefSeq" id="WP_013405483.1">
    <property type="nucleotide sequence ID" value="NC_014654.1"/>
</dbReference>
<comment type="similarity">
    <text evidence="4 12">Belongs to the MCH family.</text>
</comment>
<evidence type="ECO:0000313" key="13">
    <source>
        <dbReference type="EMBL" id="ADQ14393.1"/>
    </source>
</evidence>
<dbReference type="InterPro" id="IPR003209">
    <property type="entry name" value="METHMP_CycHdrlase"/>
</dbReference>
<sequence>MGKRLALNKNAVMLVKEMLQMRRELNIELHHYDDGITVIDGGINVKGGYEAGAYFSEICLGGMGKVDFCDYEIDSYLIPAVKVQVDHPLEACMLSQYAGWKIEKDDFFAMGSGPGRMLVKKEDIIKEYDAYYESKNAPAVIVLESSQLPDESTAEYIVDEMTTPCSDSYILVAPTESLVGSIQISARIVETGMHKLHELDFDLKKVEAAWGICPVSPTADDSLKGIGRTNDAVLYGGTAYYQFYCEDEEIEKIIEQIPSSSSEDYGEKFLTLFKRYNNFYDIDPMLFSPARVIINNRKTGKVYKAGKINAEILKESFFNNG</sequence>
<evidence type="ECO:0000256" key="1">
    <source>
        <dbReference type="ARBA" id="ARBA00004058"/>
    </source>
</evidence>
<accession>E4RM62</accession>
<protein>
    <recommendedName>
        <fullName evidence="6 12">Methenyltetrahydromethanopterin cyclohydrolase</fullName>
        <ecNumber evidence="5 12">3.5.4.27</ecNumber>
    </recommendedName>
    <alternativeName>
        <fullName evidence="10 12">Methenyl-H4MPT cyclohydrolase</fullName>
    </alternativeName>
</protein>
<dbReference type="HAMAP" id="MF_00486">
    <property type="entry name" value="McH"/>
    <property type="match status" value="1"/>
</dbReference>
<comment type="subcellular location">
    <subcellularLocation>
        <location evidence="2 12">Cytoplasm</location>
    </subcellularLocation>
</comment>
<dbReference type="AlphaFoldDB" id="E4RM62"/>
<gene>
    <name evidence="12" type="primary">mch</name>
    <name evidence="13" type="ordered locus">Halsa_0947</name>
</gene>
<proteinExistence type="inferred from homology"/>
<keyword evidence="8 12" id="KW-0554">One-carbon metabolism</keyword>
<reference evidence="13 14" key="2">
    <citation type="journal article" date="2011" name="J. Bacteriol.">
        <title>Complete Genome Sequence of the Haloalkaliphilic, Hydrogen Producing Halanaerobium hydrogenoformans.</title>
        <authorList>
            <person name="Brown S.D."/>
            <person name="Begemann M.B."/>
            <person name="Mormile M.R."/>
            <person name="Wall J.D."/>
            <person name="Han C.S."/>
            <person name="Goodwin L.A."/>
            <person name="Pitluck S."/>
            <person name="Land M.L."/>
            <person name="Hauser L.J."/>
            <person name="Elias D.A."/>
        </authorList>
    </citation>
    <scope>NUCLEOTIDE SEQUENCE [LARGE SCALE GENOMIC DNA]</scope>
    <source>
        <strain evidence="14">sapolanicus</strain>
    </source>
</reference>
<name>E4RM62_HALHG</name>
<evidence type="ECO:0000256" key="9">
    <source>
        <dbReference type="ARBA" id="ARBA00022801"/>
    </source>
</evidence>
<dbReference type="EMBL" id="CP002304">
    <property type="protein sequence ID" value="ADQ14393.1"/>
    <property type="molecule type" value="Genomic_DNA"/>
</dbReference>
<comment type="catalytic activity">
    <reaction evidence="11 12">
        <text>5,10-methenyl-5,6,7,8-tetrahydromethanopterin + H2O = N(5)-formyl-5,6,7,8-tetrahydromethanopterin + H(+)</text>
        <dbReference type="Rhea" id="RHEA:19053"/>
        <dbReference type="ChEBI" id="CHEBI:15377"/>
        <dbReference type="ChEBI" id="CHEBI:15378"/>
        <dbReference type="ChEBI" id="CHEBI:58018"/>
        <dbReference type="ChEBI" id="CHEBI:58337"/>
        <dbReference type="EC" id="3.5.4.27"/>
    </reaction>
</comment>
<dbReference type="OrthoDB" id="241529at2"/>
<evidence type="ECO:0000313" key="14">
    <source>
        <dbReference type="Proteomes" id="UP000007434"/>
    </source>
</evidence>
<dbReference type="STRING" id="656519.Halsa_0947"/>
<evidence type="ECO:0000256" key="7">
    <source>
        <dbReference type="ARBA" id="ARBA00022490"/>
    </source>
</evidence>
<dbReference type="NCBIfam" id="TIGR03120">
    <property type="entry name" value="one_C_mch"/>
    <property type="match status" value="1"/>
</dbReference>
<keyword evidence="7 12" id="KW-0963">Cytoplasm</keyword>
<keyword evidence="9 12" id="KW-0378">Hydrolase</keyword>
<dbReference type="GO" id="GO:0046294">
    <property type="term" value="P:formaldehyde catabolic process"/>
    <property type="evidence" value="ECO:0007669"/>
    <property type="project" value="UniProtKB-UniRule"/>
</dbReference>
<dbReference type="HOGENOM" id="CLU_876031_0_0_9"/>
<organism evidence="13 14">
    <name type="scientific">Halanaerobium hydrogeniformans</name>
    <name type="common">Halanaerobium sp. (strain sapolanicus)</name>
    <dbReference type="NCBI Taxonomy" id="656519"/>
    <lineage>
        <taxon>Bacteria</taxon>
        <taxon>Bacillati</taxon>
        <taxon>Bacillota</taxon>
        <taxon>Clostridia</taxon>
        <taxon>Halanaerobiales</taxon>
        <taxon>Halanaerobiaceae</taxon>
        <taxon>Halanaerobium</taxon>
    </lineage>
</organism>
<dbReference type="Gene3D" id="3.10.340.11">
    <property type="entry name" value="Methenyltetrahydromethanopterin Cyclohydrolase, Chain A, domain 1"/>
    <property type="match status" value="1"/>
</dbReference>
<dbReference type="UniPathway" id="UPA00562">
    <property type="reaction ID" value="UER00703"/>
</dbReference>
<comment type="pathway">
    <text evidence="3 12">One-carbon metabolism; formaldehyde degradation; formate from formaldehyde (H(4)MPT route): step 3/5.</text>
</comment>